<dbReference type="PANTHER" id="PTHR13491:SF0">
    <property type="entry name" value="ZINC FINGER CCHC DOMAIN-CONTAINING PROTEIN 10"/>
    <property type="match status" value="1"/>
</dbReference>
<keyword evidence="4" id="KW-1185">Reference proteome</keyword>
<dbReference type="Proteomes" id="UP000230423">
    <property type="component" value="Unassembled WGS sequence"/>
</dbReference>
<sequence>MPKPKDAATGKPTDAEKKQPQTMSASTTFAKGATSKTSKTATPKSSTSTAISSPATTSSTEDPVPFTKREDVEKACFKLCRAGINLMGLFCNESNPLQKEIDASQRQTVAELEKLVNNLRELHSTPRTNVNLDQAVTNIRDNVEKANGVLFTHFLDWKTDVSGRIDRLLQMKTPCALTKVDLINTVRQEYDKFRDHQRILDEQRAVPCTPQDLKPLHDNYDELLKRISNLENQVQQTAKDNASFYEKTEKSLAAIEEYIRQDADSSSSSSSRRSRSSTRTHPDTAAKRKRSSADSSASSKRARTERSSPDASKNPPPPGGEAPSLDRTTPLPEGRHHTPSRRRTPSESGAQRRSTSRRRTPSKSETQRRSTSRRRTPSKSETQRRSKSRHRTPPRSENQHRSQSRRRTPPRAEHQQRAPTPYQDMRSKAVMTPVLGSLAGRLKALRPSKSWDEKRS</sequence>
<name>A0A2G9TY73_TELCI</name>
<feature type="coiled-coil region" evidence="1">
    <location>
        <begin position="213"/>
        <end position="247"/>
    </location>
</feature>
<gene>
    <name evidence="3" type="ORF">TELCIR_15447</name>
</gene>
<evidence type="ECO:0000256" key="2">
    <source>
        <dbReference type="SAM" id="MobiDB-lite"/>
    </source>
</evidence>
<organism evidence="3 4">
    <name type="scientific">Teladorsagia circumcincta</name>
    <name type="common">Brown stomach worm</name>
    <name type="synonym">Ostertagia circumcincta</name>
    <dbReference type="NCBI Taxonomy" id="45464"/>
    <lineage>
        <taxon>Eukaryota</taxon>
        <taxon>Metazoa</taxon>
        <taxon>Ecdysozoa</taxon>
        <taxon>Nematoda</taxon>
        <taxon>Chromadorea</taxon>
        <taxon>Rhabditida</taxon>
        <taxon>Rhabditina</taxon>
        <taxon>Rhabditomorpha</taxon>
        <taxon>Strongyloidea</taxon>
        <taxon>Trichostrongylidae</taxon>
        <taxon>Teladorsagia</taxon>
    </lineage>
</organism>
<dbReference type="EMBL" id="KZ351437">
    <property type="protein sequence ID" value="PIO62971.1"/>
    <property type="molecule type" value="Genomic_DNA"/>
</dbReference>
<proteinExistence type="predicted"/>
<feature type="compositionally biased region" description="Low complexity" evidence="2">
    <location>
        <begin position="24"/>
        <end position="60"/>
    </location>
</feature>
<keyword evidence="1" id="KW-0175">Coiled coil</keyword>
<dbReference type="PANTHER" id="PTHR13491">
    <property type="entry name" value="ZCCHC10 PROTEIN"/>
    <property type="match status" value="1"/>
</dbReference>
<evidence type="ECO:0000313" key="4">
    <source>
        <dbReference type="Proteomes" id="UP000230423"/>
    </source>
</evidence>
<dbReference type="InterPro" id="IPR039715">
    <property type="entry name" value="ZCCHC10"/>
</dbReference>
<feature type="region of interest" description="Disordered" evidence="2">
    <location>
        <begin position="1"/>
        <end position="66"/>
    </location>
</feature>
<feature type="region of interest" description="Disordered" evidence="2">
    <location>
        <begin position="260"/>
        <end position="434"/>
    </location>
</feature>
<evidence type="ECO:0000256" key="1">
    <source>
        <dbReference type="SAM" id="Coils"/>
    </source>
</evidence>
<dbReference type="AlphaFoldDB" id="A0A2G9TY73"/>
<accession>A0A2G9TY73</accession>
<reference evidence="3 4" key="1">
    <citation type="submission" date="2015-09" db="EMBL/GenBank/DDBJ databases">
        <title>Draft genome of the parasitic nematode Teladorsagia circumcincta isolate WARC Sus (inbred).</title>
        <authorList>
            <person name="Mitreva M."/>
        </authorList>
    </citation>
    <scope>NUCLEOTIDE SEQUENCE [LARGE SCALE GENOMIC DNA]</scope>
    <source>
        <strain evidence="3 4">S</strain>
    </source>
</reference>
<feature type="compositionally biased region" description="Basic and acidic residues" evidence="2">
    <location>
        <begin position="1"/>
        <end position="19"/>
    </location>
</feature>
<evidence type="ECO:0000313" key="3">
    <source>
        <dbReference type="EMBL" id="PIO62971.1"/>
    </source>
</evidence>
<protein>
    <submittedName>
        <fullName evidence="3">Uncharacterized protein</fullName>
    </submittedName>
</protein>
<dbReference type="OrthoDB" id="5907710at2759"/>